<protein>
    <submittedName>
        <fullName evidence="2">Unnamed protein product</fullName>
    </submittedName>
</protein>
<dbReference type="Proteomes" id="UP001165121">
    <property type="component" value="Unassembled WGS sequence"/>
</dbReference>
<evidence type="ECO:0000313" key="3">
    <source>
        <dbReference type="Proteomes" id="UP001165121"/>
    </source>
</evidence>
<reference evidence="2" key="1">
    <citation type="submission" date="2023-04" db="EMBL/GenBank/DDBJ databases">
        <title>Phytophthora fragariaefolia NBRC 109709.</title>
        <authorList>
            <person name="Ichikawa N."/>
            <person name="Sato H."/>
            <person name="Tonouchi N."/>
        </authorList>
    </citation>
    <scope>NUCLEOTIDE SEQUENCE</scope>
    <source>
        <strain evidence="2">NBRC 109709</strain>
    </source>
</reference>
<dbReference type="InterPro" id="IPR013103">
    <property type="entry name" value="RVT_2"/>
</dbReference>
<organism evidence="2 3">
    <name type="scientific">Phytophthora fragariaefolia</name>
    <dbReference type="NCBI Taxonomy" id="1490495"/>
    <lineage>
        <taxon>Eukaryota</taxon>
        <taxon>Sar</taxon>
        <taxon>Stramenopiles</taxon>
        <taxon>Oomycota</taxon>
        <taxon>Peronosporomycetes</taxon>
        <taxon>Peronosporales</taxon>
        <taxon>Peronosporaceae</taxon>
        <taxon>Phytophthora</taxon>
    </lineage>
</organism>
<feature type="domain" description="Reverse transcriptase Ty1/copia-type" evidence="1">
    <location>
        <begin position="13"/>
        <end position="94"/>
    </location>
</feature>
<gene>
    <name evidence="2" type="ORF">Pfra01_002933600</name>
</gene>
<keyword evidence="3" id="KW-1185">Reference proteome</keyword>
<dbReference type="AlphaFoldDB" id="A0A9W6YNV1"/>
<sequence length="96" mass="10902">MTSVKLILVIPAKHHDVPNAYVKAEKEVELDIFLRLQRGTAIPEDVRKCLGVDTDSELVLELVKALYGLKKTSRLWNQFLHKTLSNVGFEQGRTDL</sequence>
<dbReference type="Pfam" id="PF07727">
    <property type="entry name" value="RVT_2"/>
    <property type="match status" value="1"/>
</dbReference>
<comment type="caution">
    <text evidence="2">The sequence shown here is derived from an EMBL/GenBank/DDBJ whole genome shotgun (WGS) entry which is preliminary data.</text>
</comment>
<evidence type="ECO:0000313" key="2">
    <source>
        <dbReference type="EMBL" id="GMG15097.1"/>
    </source>
</evidence>
<evidence type="ECO:0000259" key="1">
    <source>
        <dbReference type="Pfam" id="PF07727"/>
    </source>
</evidence>
<dbReference type="EMBL" id="BSXT01018866">
    <property type="protein sequence ID" value="GMG15097.1"/>
    <property type="molecule type" value="Genomic_DNA"/>
</dbReference>
<accession>A0A9W6YNV1</accession>
<name>A0A9W6YNV1_9STRA</name>
<dbReference type="OrthoDB" id="105322at2759"/>
<proteinExistence type="predicted"/>